<proteinExistence type="inferred from homology"/>
<comment type="caution">
    <text evidence="8">The sequence shown here is derived from an EMBL/GenBank/DDBJ whole genome shotgun (WGS) entry which is preliminary data.</text>
</comment>
<accession>A0ABR2V1F2</accession>
<evidence type="ECO:0000256" key="3">
    <source>
        <dbReference type="ARBA" id="ARBA00022714"/>
    </source>
</evidence>
<dbReference type="CDD" id="cd06664">
    <property type="entry name" value="IscU_like"/>
    <property type="match status" value="1"/>
</dbReference>
<protein>
    <recommendedName>
        <fullName evidence="5">Iron-sulfur cluster assembly protein</fullName>
    </recommendedName>
</protein>
<keyword evidence="9" id="KW-1185">Reference proteome</keyword>
<organism evidence="8 9">
    <name type="scientific">Seiridium unicorne</name>
    <dbReference type="NCBI Taxonomy" id="138068"/>
    <lineage>
        <taxon>Eukaryota</taxon>
        <taxon>Fungi</taxon>
        <taxon>Dikarya</taxon>
        <taxon>Ascomycota</taxon>
        <taxon>Pezizomycotina</taxon>
        <taxon>Sordariomycetes</taxon>
        <taxon>Xylariomycetidae</taxon>
        <taxon>Amphisphaeriales</taxon>
        <taxon>Sporocadaceae</taxon>
        <taxon>Seiridium</taxon>
    </lineage>
</organism>
<dbReference type="Pfam" id="PF10294">
    <property type="entry name" value="Methyltransf_16"/>
    <property type="match status" value="1"/>
</dbReference>
<name>A0ABR2V1F2_9PEZI</name>
<dbReference type="InterPro" id="IPR029063">
    <property type="entry name" value="SAM-dependent_MTases_sf"/>
</dbReference>
<comment type="subcellular location">
    <subcellularLocation>
        <location evidence="5">Mitochondrion matrix</location>
    </subcellularLocation>
</comment>
<comment type="function">
    <text evidence="5">Scaffold protein for the de novo synthesis of iron-sulfur (Fe-S) clusters within mitochondria, which is required for maturation of both mitochondrial and cytoplasmic [2Fe-2S] and [4Fe-4S] proteins.</text>
</comment>
<dbReference type="SUPFAM" id="SSF53335">
    <property type="entry name" value="S-adenosyl-L-methionine-dependent methyltransferases"/>
    <property type="match status" value="1"/>
</dbReference>
<dbReference type="Proteomes" id="UP001408356">
    <property type="component" value="Unassembled WGS sequence"/>
</dbReference>
<sequence>MFSRAVSTTARRALTSSTTPRLAFASRQLLNPAANVARRSYHEKVLDHYSKPRNVGSMSKTDVDVGTGLVGAPACGDVMKLQIRVDPNSNTISDVKFKTFGCGSAIASSSYLTELVRGMTLEEAGRVKNTEIAKELCLPPVKLHCSMLAEDAIKSAISNYYTKNPQAKSTNLAGTAQQIPAASDLGDTFLSTAQSVKLSFDATRKGETAGGSGSLALKPLNGDAVWSAGMRVLKVDLLLTKDLGRGHVNVRIQSRPWGKAKLSVNETQFVLPWRMKQYDITTGLIAPLQIELTDGVGSDVAVRPFWADFPSGDECTSRSLDIEEEIGESIARHIWDAGLVTTALLADACRWTANELRISDFVPIAKDNINILELGCGVGILGIGLAMVIPTAAKAQGVELEQASILLTDLPEAEERARANIERFNNKQDTSQSSAGLLYENLDWEDGSKGNFGPIVSSRFWDYVVLSDCTYNVDYFPVLVETLSSLHSHNIKHTPASSNGTTTKVILSTKPRHDSEKALFLQLKDNGWEHHLLKSIPLLKLGDKDEVVEVYSLEKRLDLETNRSKKRRTEAGEDVPVKKTTAAKP</sequence>
<keyword evidence="5" id="KW-0408">Iron</keyword>
<dbReference type="InterPro" id="IPR002871">
    <property type="entry name" value="NIF_FeS_clus_asmbl_NifU_N"/>
</dbReference>
<dbReference type="InterPro" id="IPR011339">
    <property type="entry name" value="ISCU"/>
</dbReference>
<comment type="pathway">
    <text evidence="1">Cofactor biosynthesis; iron-sulfur cluster biosynthesis.</text>
</comment>
<keyword evidence="5" id="KW-0411">Iron-sulfur</keyword>
<evidence type="ECO:0000256" key="1">
    <source>
        <dbReference type="ARBA" id="ARBA00005151"/>
    </source>
</evidence>
<dbReference type="NCBIfam" id="TIGR01999">
    <property type="entry name" value="iscU"/>
    <property type="match status" value="1"/>
</dbReference>
<feature type="region of interest" description="Disordered" evidence="6">
    <location>
        <begin position="561"/>
        <end position="585"/>
    </location>
</feature>
<comment type="cofactor">
    <cofactor evidence="4 5">
        <name>[2Fe-2S] cluster</name>
        <dbReference type="ChEBI" id="CHEBI:190135"/>
    </cofactor>
</comment>
<feature type="domain" description="NIF system FeS cluster assembly NifU N-terminal" evidence="7">
    <location>
        <begin position="41"/>
        <end position="164"/>
    </location>
</feature>
<evidence type="ECO:0000313" key="8">
    <source>
        <dbReference type="EMBL" id="KAK9420760.1"/>
    </source>
</evidence>
<gene>
    <name evidence="8" type="ORF">SUNI508_00851</name>
</gene>
<dbReference type="InterPro" id="IPR019410">
    <property type="entry name" value="Methyltransf_16"/>
</dbReference>
<dbReference type="Pfam" id="PF01592">
    <property type="entry name" value="NifU_N"/>
    <property type="match status" value="1"/>
</dbReference>
<dbReference type="Gene3D" id="3.40.50.150">
    <property type="entry name" value="Vaccinia Virus protein VP39"/>
    <property type="match status" value="1"/>
</dbReference>
<evidence type="ECO:0000256" key="5">
    <source>
        <dbReference type="RuleBase" id="RU362089"/>
    </source>
</evidence>
<evidence type="ECO:0000256" key="4">
    <source>
        <dbReference type="ARBA" id="ARBA00034078"/>
    </source>
</evidence>
<keyword evidence="5" id="KW-0809">Transit peptide</keyword>
<dbReference type="EMBL" id="JARVKF010000223">
    <property type="protein sequence ID" value="KAK9420760.1"/>
    <property type="molecule type" value="Genomic_DNA"/>
</dbReference>
<evidence type="ECO:0000259" key="7">
    <source>
        <dbReference type="Pfam" id="PF01592"/>
    </source>
</evidence>
<keyword evidence="5" id="KW-0496">Mitochondrion</keyword>
<dbReference type="Gene3D" id="3.90.1010.10">
    <property type="match status" value="1"/>
</dbReference>
<dbReference type="PANTHER" id="PTHR10093">
    <property type="entry name" value="IRON-SULFUR CLUSTER ASSEMBLY ENZYME NIFU HOMOLOG"/>
    <property type="match status" value="1"/>
</dbReference>
<feature type="compositionally biased region" description="Basic and acidic residues" evidence="6">
    <location>
        <begin position="561"/>
        <end position="577"/>
    </location>
</feature>
<keyword evidence="3 5" id="KW-0001">2Fe-2S</keyword>
<evidence type="ECO:0000256" key="6">
    <source>
        <dbReference type="SAM" id="MobiDB-lite"/>
    </source>
</evidence>
<evidence type="ECO:0000256" key="2">
    <source>
        <dbReference type="ARBA" id="ARBA00006420"/>
    </source>
</evidence>
<comment type="similarity">
    <text evidence="2 5">Belongs to the NifU family.</text>
</comment>
<dbReference type="SUPFAM" id="SSF82649">
    <property type="entry name" value="SufE/NifU"/>
    <property type="match status" value="1"/>
</dbReference>
<reference evidence="8 9" key="1">
    <citation type="journal article" date="2024" name="J. Plant Pathol.">
        <title>Sequence and assembly of the genome of Seiridium unicorne, isolate CBS 538.82, causal agent of cypress canker disease.</title>
        <authorList>
            <person name="Scali E."/>
            <person name="Rocca G.D."/>
            <person name="Danti R."/>
            <person name="Garbelotto M."/>
            <person name="Barberini S."/>
            <person name="Baroncelli R."/>
            <person name="Emiliani G."/>
        </authorList>
    </citation>
    <scope>NUCLEOTIDE SEQUENCE [LARGE SCALE GENOMIC DNA]</scope>
    <source>
        <strain evidence="8 9">BM-138-508</strain>
    </source>
</reference>
<keyword evidence="5" id="KW-0479">Metal-binding</keyword>
<evidence type="ECO:0000313" key="9">
    <source>
        <dbReference type="Proteomes" id="UP001408356"/>
    </source>
</evidence>